<dbReference type="UniPathway" id="UPA00378"/>
<evidence type="ECO:0000256" key="3">
    <source>
        <dbReference type="ARBA" id="ARBA00022692"/>
    </source>
</evidence>
<evidence type="ECO:0000256" key="6">
    <source>
        <dbReference type="ARBA" id="ARBA00023136"/>
    </source>
</evidence>
<dbReference type="eggNOG" id="KOG4841">
    <property type="taxonomic scope" value="Eukaryota"/>
</dbReference>
<evidence type="ECO:0000256" key="7">
    <source>
        <dbReference type="RuleBase" id="RU365085"/>
    </source>
</evidence>
<evidence type="ECO:0000313" key="9">
    <source>
        <dbReference type="Proteomes" id="UP000006757"/>
    </source>
</evidence>
<keyword evidence="4 7" id="KW-0256">Endoplasmic reticulum</keyword>
<feature type="transmembrane region" description="Helical" evidence="7">
    <location>
        <begin position="117"/>
        <end position="138"/>
    </location>
</feature>
<sequence length="169" mass="18838">MSKGTRFVTFAVPAVIAYFLLLLHVLPTPFLAQETADQILPVIPWWLLVAFGAYSLSSLGLGLLRFHDTPEAYQSLLGEIQQAKNELRDQGVRCPASCRDRDHVLLRSISGRDGDEIPWWLLVAFGAYSLSSLGLGLLRFHDTPEAYQSLLGEIQQAKNELRDQGVEVD</sequence>
<reference evidence="8 9" key="1">
    <citation type="journal article" date="2012" name="Eukaryot. Cell">
        <title>Genome sequence of the Trichosporon asahii environmental strain CBS 8904.</title>
        <authorList>
            <person name="Yang R.Y."/>
            <person name="Li H.T."/>
            <person name="Zhu H."/>
            <person name="Zhou G.P."/>
            <person name="Wang M."/>
            <person name="Wang L."/>
        </authorList>
    </citation>
    <scope>NUCLEOTIDE SEQUENCE [LARGE SCALE GENOMIC DNA]</scope>
    <source>
        <strain evidence="8 9">CBS 8904</strain>
    </source>
</reference>
<keyword evidence="3 7" id="KW-0812">Transmembrane</keyword>
<proteinExistence type="inferred from homology"/>
<comment type="similarity">
    <text evidence="2 7">Belongs to the DPM3 family.</text>
</comment>
<comment type="caution">
    <text evidence="8">The sequence shown here is derived from an EMBL/GenBank/DDBJ whole genome shotgun (WGS) entry which is preliminary data.</text>
</comment>
<protein>
    <recommendedName>
        <fullName evidence="7">Dolichol-phosphate mannosyltransferase subunit 3</fullName>
    </recommendedName>
</protein>
<comment type="function">
    <text evidence="7">Stabilizer subunit of the dolichol-phosphate mannose (DPM) synthase complex; tethers catalytic subunit to the ER.</text>
</comment>
<organism evidence="8 9">
    <name type="scientific">Trichosporon asahii var. asahii (strain CBS 8904)</name>
    <name type="common">Yeast</name>
    <dbReference type="NCBI Taxonomy" id="1220162"/>
    <lineage>
        <taxon>Eukaryota</taxon>
        <taxon>Fungi</taxon>
        <taxon>Dikarya</taxon>
        <taxon>Basidiomycota</taxon>
        <taxon>Agaricomycotina</taxon>
        <taxon>Tremellomycetes</taxon>
        <taxon>Trichosporonales</taxon>
        <taxon>Trichosporonaceae</taxon>
        <taxon>Trichosporon</taxon>
    </lineage>
</organism>
<dbReference type="OrthoDB" id="2014333at2759"/>
<name>K1WIM4_TRIAC</name>
<dbReference type="AlphaFoldDB" id="K1WIM4"/>
<keyword evidence="5 7" id="KW-1133">Transmembrane helix</keyword>
<evidence type="ECO:0000256" key="2">
    <source>
        <dbReference type="ARBA" id="ARBA00010430"/>
    </source>
</evidence>
<comment type="subunit">
    <text evidence="7">Component of the dolichol-phosphate mannose (DPM) synthase complex.</text>
</comment>
<dbReference type="GO" id="GO:0006506">
    <property type="term" value="P:GPI anchor biosynthetic process"/>
    <property type="evidence" value="ECO:0007669"/>
    <property type="project" value="TreeGrafter"/>
</dbReference>
<gene>
    <name evidence="8" type="ORF">A1Q2_04421</name>
</gene>
<evidence type="ECO:0000256" key="5">
    <source>
        <dbReference type="ARBA" id="ARBA00022989"/>
    </source>
</evidence>
<feature type="transmembrane region" description="Helical" evidence="7">
    <location>
        <begin position="42"/>
        <end position="64"/>
    </location>
</feature>
<dbReference type="GO" id="GO:0005789">
    <property type="term" value="C:endoplasmic reticulum membrane"/>
    <property type="evidence" value="ECO:0007669"/>
    <property type="project" value="UniProtKB-SubCell"/>
</dbReference>
<dbReference type="Proteomes" id="UP000006757">
    <property type="component" value="Unassembled WGS sequence"/>
</dbReference>
<evidence type="ECO:0000256" key="4">
    <source>
        <dbReference type="ARBA" id="ARBA00022824"/>
    </source>
</evidence>
<comment type="pathway">
    <text evidence="7">Protein modification; protein glycosylation.</text>
</comment>
<dbReference type="InterPro" id="IPR013174">
    <property type="entry name" value="DPM3"/>
</dbReference>
<dbReference type="STRING" id="1220162.K1WIM4"/>
<evidence type="ECO:0000313" key="8">
    <source>
        <dbReference type="EMBL" id="EKD01264.1"/>
    </source>
</evidence>
<evidence type="ECO:0000256" key="1">
    <source>
        <dbReference type="ARBA" id="ARBA00004477"/>
    </source>
</evidence>
<keyword evidence="9" id="KW-1185">Reference proteome</keyword>
<dbReference type="Pfam" id="PF08285">
    <property type="entry name" value="DPM3"/>
    <property type="match status" value="2"/>
</dbReference>
<dbReference type="InParanoid" id="K1WIM4"/>
<comment type="subcellular location">
    <subcellularLocation>
        <location evidence="1 7">Endoplasmic reticulum membrane</location>
        <topology evidence="1 7">Multi-pass membrane protein</topology>
    </subcellularLocation>
</comment>
<dbReference type="GO" id="GO:0033185">
    <property type="term" value="C:dolichol-phosphate-mannose synthase complex"/>
    <property type="evidence" value="ECO:0007669"/>
    <property type="project" value="TreeGrafter"/>
</dbReference>
<dbReference type="EMBL" id="AMBO01000322">
    <property type="protein sequence ID" value="EKD01264.1"/>
    <property type="molecule type" value="Genomic_DNA"/>
</dbReference>
<dbReference type="PANTHER" id="PTHR16433:SF0">
    <property type="entry name" value="DOLICHOL-PHOSPHATE MANNOSYLTRANSFERASE SUBUNIT 3"/>
    <property type="match status" value="1"/>
</dbReference>
<accession>K1WIM4</accession>
<dbReference type="PANTHER" id="PTHR16433">
    <property type="entry name" value="DOLICHOL-PHOSPHATE MANNOSYLTRANSFERASE SUBUNIT 3"/>
    <property type="match status" value="1"/>
</dbReference>
<dbReference type="HOGENOM" id="CLU_1579616_0_0_1"/>
<keyword evidence="6 7" id="KW-0472">Membrane</keyword>